<gene>
    <name evidence="4" type="ORF">P8C59_004092</name>
</gene>
<dbReference type="FunFam" id="3.10.120.10:FF:000003">
    <property type="entry name" value="membrane-associated progesterone receptor component 1"/>
    <property type="match status" value="1"/>
</dbReference>
<dbReference type="GO" id="GO:0016020">
    <property type="term" value="C:membrane"/>
    <property type="evidence" value="ECO:0007669"/>
    <property type="project" value="TreeGrafter"/>
</dbReference>
<dbReference type="GO" id="GO:0005783">
    <property type="term" value="C:endoplasmic reticulum"/>
    <property type="evidence" value="ECO:0007669"/>
    <property type="project" value="TreeGrafter"/>
</dbReference>
<feature type="compositionally biased region" description="Gly residues" evidence="2">
    <location>
        <begin position="1"/>
        <end position="12"/>
    </location>
</feature>
<dbReference type="SMART" id="SM01117">
    <property type="entry name" value="Cyt-b5"/>
    <property type="match status" value="1"/>
</dbReference>
<keyword evidence="5" id="KW-1185">Reference proteome</keyword>
<evidence type="ECO:0000259" key="3">
    <source>
        <dbReference type="SMART" id="SM01117"/>
    </source>
</evidence>
<name>A0AAD9I3B4_9PEZI</name>
<dbReference type="InterPro" id="IPR050577">
    <property type="entry name" value="MAPR/NEUFC/NENF-like"/>
</dbReference>
<evidence type="ECO:0000313" key="5">
    <source>
        <dbReference type="Proteomes" id="UP001217918"/>
    </source>
</evidence>
<sequence>MLIYGSDGGSYSRGGDDGIPRKARPHHGSDTTLNLPSTRSWLKYFPALRAFNVANRESNLWRRVPQHLDRTAKLPLEAMAARFEPKVPVKLDPPKDDPIPLSELAKANGVDGGTCYVAIKGKVYDVTGNKAYQPGGSYHVFAGKDASRALGKSSTKAEDVSADWEDLDENEQKTLDEWIMFFAKRYNVVGVVAKD</sequence>
<dbReference type="PANTHER" id="PTHR10281:SF115">
    <property type="entry name" value="BINDING PROTEIN, PUTATIVE (AFU_ORTHOLOGUE AFUA_4G06240)-RELATED"/>
    <property type="match status" value="1"/>
</dbReference>
<protein>
    <recommendedName>
        <fullName evidence="3">Cytochrome b5 heme-binding domain-containing protein</fullName>
    </recommendedName>
</protein>
<dbReference type="Proteomes" id="UP001217918">
    <property type="component" value="Unassembled WGS sequence"/>
</dbReference>
<proteinExistence type="inferred from homology"/>
<dbReference type="Pfam" id="PF00173">
    <property type="entry name" value="Cyt-b5"/>
    <property type="match status" value="1"/>
</dbReference>
<dbReference type="InterPro" id="IPR001199">
    <property type="entry name" value="Cyt_B5-like_heme/steroid-bd"/>
</dbReference>
<evidence type="ECO:0000256" key="1">
    <source>
        <dbReference type="ARBA" id="ARBA00038357"/>
    </source>
</evidence>
<evidence type="ECO:0000256" key="2">
    <source>
        <dbReference type="SAM" id="MobiDB-lite"/>
    </source>
</evidence>
<feature type="domain" description="Cytochrome b5 heme-binding" evidence="3">
    <location>
        <begin position="99"/>
        <end position="193"/>
    </location>
</feature>
<dbReference type="EMBL" id="JAQQPM010000003">
    <property type="protein sequence ID" value="KAK2069517.1"/>
    <property type="molecule type" value="Genomic_DNA"/>
</dbReference>
<dbReference type="AlphaFoldDB" id="A0AAD9I3B4"/>
<dbReference type="InterPro" id="IPR036400">
    <property type="entry name" value="Cyt_B5-like_heme/steroid_sf"/>
</dbReference>
<reference evidence="4" key="1">
    <citation type="journal article" date="2023" name="Mol. Plant Microbe Interact.">
        <title>Elucidating the Obligate Nature and Biological Capacity of an Invasive Fungal Corn Pathogen.</title>
        <authorList>
            <person name="MacCready J.S."/>
            <person name="Roggenkamp E.M."/>
            <person name="Gdanetz K."/>
            <person name="Chilvers M.I."/>
        </authorList>
    </citation>
    <scope>NUCLEOTIDE SEQUENCE</scope>
    <source>
        <strain evidence="4">PM02</strain>
    </source>
</reference>
<accession>A0AAD9I3B4</accession>
<dbReference type="SUPFAM" id="SSF55856">
    <property type="entry name" value="Cytochrome b5-like heme/steroid binding domain"/>
    <property type="match status" value="1"/>
</dbReference>
<organism evidence="4 5">
    <name type="scientific">Phyllachora maydis</name>
    <dbReference type="NCBI Taxonomy" id="1825666"/>
    <lineage>
        <taxon>Eukaryota</taxon>
        <taxon>Fungi</taxon>
        <taxon>Dikarya</taxon>
        <taxon>Ascomycota</taxon>
        <taxon>Pezizomycotina</taxon>
        <taxon>Sordariomycetes</taxon>
        <taxon>Sordariomycetidae</taxon>
        <taxon>Phyllachorales</taxon>
        <taxon>Phyllachoraceae</taxon>
        <taxon>Phyllachora</taxon>
    </lineage>
</organism>
<dbReference type="Gene3D" id="3.10.120.10">
    <property type="entry name" value="Cytochrome b5-like heme/steroid binding domain"/>
    <property type="match status" value="1"/>
</dbReference>
<dbReference type="GO" id="GO:0020037">
    <property type="term" value="F:heme binding"/>
    <property type="evidence" value="ECO:0007669"/>
    <property type="project" value="UniProtKB-ARBA"/>
</dbReference>
<evidence type="ECO:0000313" key="4">
    <source>
        <dbReference type="EMBL" id="KAK2069517.1"/>
    </source>
</evidence>
<feature type="region of interest" description="Disordered" evidence="2">
    <location>
        <begin position="1"/>
        <end position="32"/>
    </location>
</feature>
<dbReference type="PANTHER" id="PTHR10281">
    <property type="entry name" value="MEMBRANE-ASSOCIATED PROGESTERONE RECEPTOR COMPONENT-RELATED"/>
    <property type="match status" value="1"/>
</dbReference>
<comment type="caution">
    <text evidence="4">The sequence shown here is derived from an EMBL/GenBank/DDBJ whole genome shotgun (WGS) entry which is preliminary data.</text>
</comment>
<comment type="similarity">
    <text evidence="1">Belongs to the cytochrome b5 family. MAPR subfamily.</text>
</comment>